<sequence>MSRAIIKVVEGALSRRRFLYSIATASGALLAGIMGTARAGGSCTVIGCCCLCETGPYNPANCVCEWSWWCCYASNLYACYECFGPSHTCCTKDCTGVIASKIVHISPVNPQVCPEFESCLGCDMCG</sequence>
<keyword evidence="2" id="KW-1185">Reference proteome</keyword>
<dbReference type="InterPro" id="IPR006311">
    <property type="entry name" value="TAT_signal"/>
</dbReference>
<organism evidence="1 2">
    <name type="scientific">Steroidobacter agaridevorans</name>
    <dbReference type="NCBI Taxonomy" id="2695856"/>
    <lineage>
        <taxon>Bacteria</taxon>
        <taxon>Pseudomonadati</taxon>
        <taxon>Pseudomonadota</taxon>
        <taxon>Gammaproteobacteria</taxon>
        <taxon>Steroidobacterales</taxon>
        <taxon>Steroidobacteraceae</taxon>
        <taxon>Steroidobacter</taxon>
    </lineage>
</organism>
<gene>
    <name evidence="1" type="ORF">GCM10011487_70250</name>
</gene>
<proteinExistence type="predicted"/>
<evidence type="ECO:0000313" key="2">
    <source>
        <dbReference type="Proteomes" id="UP000445000"/>
    </source>
</evidence>
<protein>
    <submittedName>
        <fullName evidence="1">Uncharacterized protein</fullName>
    </submittedName>
</protein>
<comment type="caution">
    <text evidence="1">The sequence shown here is derived from an EMBL/GenBank/DDBJ whole genome shotgun (WGS) entry which is preliminary data.</text>
</comment>
<evidence type="ECO:0000313" key="1">
    <source>
        <dbReference type="EMBL" id="GFE85025.1"/>
    </source>
</evidence>
<name>A0A829YNZ3_9GAMM</name>
<dbReference type="Proteomes" id="UP000445000">
    <property type="component" value="Unassembled WGS sequence"/>
</dbReference>
<accession>A0A829YNZ3</accession>
<dbReference type="AlphaFoldDB" id="A0A829YNZ3"/>
<dbReference type="PROSITE" id="PS51318">
    <property type="entry name" value="TAT"/>
    <property type="match status" value="1"/>
</dbReference>
<reference evidence="2" key="1">
    <citation type="submission" date="2020-01" db="EMBL/GenBank/DDBJ databases">
        <title>'Steroidobacter agaridevorans' sp. nov., agar-degrading bacteria isolated from rhizosphere soils.</title>
        <authorList>
            <person name="Ikenaga M."/>
            <person name="Kataoka M."/>
            <person name="Murouchi A."/>
            <person name="Katsuragi S."/>
            <person name="Sakai M."/>
        </authorList>
    </citation>
    <scope>NUCLEOTIDE SEQUENCE [LARGE SCALE GENOMIC DNA]</scope>
    <source>
        <strain evidence="2">YU21-B</strain>
    </source>
</reference>
<dbReference type="EMBL" id="BLJN01000015">
    <property type="protein sequence ID" value="GFE85025.1"/>
    <property type="molecule type" value="Genomic_DNA"/>
</dbReference>